<dbReference type="EMBL" id="BJWL01000007">
    <property type="protein sequence ID" value="GFY91303.1"/>
    <property type="molecule type" value="Genomic_DNA"/>
</dbReference>
<evidence type="ECO:0000256" key="5">
    <source>
        <dbReference type="ARBA" id="ARBA00023004"/>
    </source>
</evidence>
<dbReference type="InterPro" id="IPR044861">
    <property type="entry name" value="IPNS-like_FE2OG_OXY"/>
</dbReference>
<keyword evidence="12" id="KW-1185">Reference proteome</keyword>
<reference evidence="11 12" key="1">
    <citation type="submission" date="2019-07" db="EMBL/GenBank/DDBJ databases">
        <title>De Novo Assembly of kiwifruit Actinidia rufa.</title>
        <authorList>
            <person name="Sugita-Konishi S."/>
            <person name="Sato K."/>
            <person name="Mori E."/>
            <person name="Abe Y."/>
            <person name="Kisaki G."/>
            <person name="Hamano K."/>
            <person name="Suezawa K."/>
            <person name="Otani M."/>
            <person name="Fukuda T."/>
            <person name="Manabe T."/>
            <person name="Gomi K."/>
            <person name="Tabuchi M."/>
            <person name="Akimitsu K."/>
            <person name="Kataoka I."/>
        </authorList>
    </citation>
    <scope>NUCLEOTIDE SEQUENCE [LARGE SCALE GENOMIC DNA]</scope>
    <source>
        <strain evidence="12">cv. Fuchu</strain>
    </source>
</reference>
<evidence type="ECO:0000256" key="2">
    <source>
        <dbReference type="ARBA" id="ARBA00004972"/>
    </source>
</evidence>
<dbReference type="Gene3D" id="2.60.120.330">
    <property type="entry name" value="B-lactam Antibiotic, Isopenicillin N Synthase, Chain"/>
    <property type="match status" value="1"/>
</dbReference>
<evidence type="ECO:0000256" key="3">
    <source>
        <dbReference type="ARBA" id="ARBA00022723"/>
    </source>
</evidence>
<sequence>MDSNSPTLLLCSSPYQLKDEREKKKALVFDTSLLLKQPSLPTQFIWPHGDLVTTQEELNEPLVDLEGFFRGDMAATTSAAEFIRAACLSHGFFQVTNHGIDLGLVRAAHDHMDAFFKLPITKKLSARRKPGSVCGYSGAHADRYSSKLPWKETFSFGYHGDGHGHVVVDYFKSVLGGDFEETGWVYEKYCEAMKRLSLAVMELLAISLGVERSHYRKFFEDGSSIMRCNYYPPCHEPGLTLGTGPHCDPTSLTILHQDEVGGLQVFANNKWQGIRPLPDALVINIGDTFMALSNGRYKSCLHRAVVSRERARRSLAYFVCPKEDKVVRPPPPLDVAPRNYPDFTWSDLLRFTQTHYRADVTTLQTFFRSHLSLSTTSPSPHHPTPNN</sequence>
<dbReference type="Pfam" id="PF03171">
    <property type="entry name" value="2OG-FeII_Oxy"/>
    <property type="match status" value="1"/>
</dbReference>
<dbReference type="InterPro" id="IPR027443">
    <property type="entry name" value="IPNS-like_sf"/>
</dbReference>
<feature type="domain" description="Fe2OG dioxygenase" evidence="10">
    <location>
        <begin position="222"/>
        <end position="321"/>
    </location>
</feature>
<evidence type="ECO:0000313" key="12">
    <source>
        <dbReference type="Proteomes" id="UP000585474"/>
    </source>
</evidence>
<protein>
    <submittedName>
        <fullName evidence="11">Gibberellin 20-oxidase 3</fullName>
    </submittedName>
</protein>
<evidence type="ECO:0000256" key="6">
    <source>
        <dbReference type="ARBA" id="ARBA00037909"/>
    </source>
</evidence>
<dbReference type="InterPro" id="IPR050231">
    <property type="entry name" value="Iron_ascorbate_oxido_reductase"/>
</dbReference>
<comment type="caution">
    <text evidence="11">The sequence shown here is derived from an EMBL/GenBank/DDBJ whole genome shotgun (WGS) entry which is preliminary data.</text>
</comment>
<comment type="pathway">
    <text evidence="6">Plant hormone biosynthesis; gibberellin biosynthesis.</text>
</comment>
<dbReference type="Pfam" id="PF14226">
    <property type="entry name" value="DIOX_N"/>
    <property type="match status" value="1"/>
</dbReference>
<proteinExistence type="inferred from homology"/>
<keyword evidence="3 9" id="KW-0479">Metal-binding</keyword>
<evidence type="ECO:0000313" key="11">
    <source>
        <dbReference type="EMBL" id="GFY91303.1"/>
    </source>
</evidence>
<evidence type="ECO:0000256" key="4">
    <source>
        <dbReference type="ARBA" id="ARBA00023002"/>
    </source>
</evidence>
<accession>A0A7J0EY33</accession>
<dbReference type="PROSITE" id="PS51471">
    <property type="entry name" value="FE2OG_OXY"/>
    <property type="match status" value="1"/>
</dbReference>
<dbReference type="GO" id="GO:0045544">
    <property type="term" value="F:gibberellin 20-oxidase activity"/>
    <property type="evidence" value="ECO:0007669"/>
    <property type="project" value="UniProtKB-ARBA"/>
</dbReference>
<dbReference type="InterPro" id="IPR005123">
    <property type="entry name" value="Oxoglu/Fe-dep_dioxygenase_dom"/>
</dbReference>
<dbReference type="PANTHER" id="PTHR47990">
    <property type="entry name" value="2-OXOGLUTARATE (2OG) AND FE(II)-DEPENDENT OXYGENASE SUPERFAMILY PROTEIN-RELATED"/>
    <property type="match status" value="1"/>
</dbReference>
<evidence type="ECO:0000259" key="10">
    <source>
        <dbReference type="PROSITE" id="PS51471"/>
    </source>
</evidence>
<dbReference type="Proteomes" id="UP000585474">
    <property type="component" value="Unassembled WGS sequence"/>
</dbReference>
<evidence type="ECO:0000256" key="7">
    <source>
        <dbReference type="ARBA" id="ARBA00043997"/>
    </source>
</evidence>
<keyword evidence="4 9" id="KW-0560">Oxidoreductase</keyword>
<organism evidence="11 12">
    <name type="scientific">Actinidia rufa</name>
    <dbReference type="NCBI Taxonomy" id="165716"/>
    <lineage>
        <taxon>Eukaryota</taxon>
        <taxon>Viridiplantae</taxon>
        <taxon>Streptophyta</taxon>
        <taxon>Embryophyta</taxon>
        <taxon>Tracheophyta</taxon>
        <taxon>Spermatophyta</taxon>
        <taxon>Magnoliopsida</taxon>
        <taxon>eudicotyledons</taxon>
        <taxon>Gunneridae</taxon>
        <taxon>Pentapetalae</taxon>
        <taxon>asterids</taxon>
        <taxon>Ericales</taxon>
        <taxon>Actinidiaceae</taxon>
        <taxon>Actinidia</taxon>
    </lineage>
</organism>
<dbReference type="GO" id="GO:0009686">
    <property type="term" value="P:gibberellin biosynthetic process"/>
    <property type="evidence" value="ECO:0007669"/>
    <property type="project" value="UniProtKB-ARBA"/>
</dbReference>
<dbReference type="SUPFAM" id="SSF51197">
    <property type="entry name" value="Clavaminate synthase-like"/>
    <property type="match status" value="1"/>
</dbReference>
<comment type="cofactor">
    <cofactor evidence="1">
        <name>L-ascorbate</name>
        <dbReference type="ChEBI" id="CHEBI:38290"/>
    </cofactor>
</comment>
<comment type="pathway">
    <text evidence="2">Hormone biosynthesis.</text>
</comment>
<dbReference type="PRINTS" id="PR00682">
    <property type="entry name" value="IPNSYNTHASE"/>
</dbReference>
<gene>
    <name evidence="11" type="ORF">Acr_07g0014990</name>
</gene>
<evidence type="ECO:0000256" key="1">
    <source>
        <dbReference type="ARBA" id="ARBA00001961"/>
    </source>
</evidence>
<evidence type="ECO:0000256" key="8">
    <source>
        <dbReference type="ARBA" id="ARBA00050508"/>
    </source>
</evidence>
<comment type="catalytic activity">
    <reaction evidence="8">
        <text>gibberellin A12 + 2 2-oxoglutarate + 3 O2 + H(+) = gibberellin A9 + 2 succinate + 3 CO2 + 2 H2O</text>
        <dbReference type="Rhea" id="RHEA:60772"/>
        <dbReference type="ChEBI" id="CHEBI:15377"/>
        <dbReference type="ChEBI" id="CHEBI:15378"/>
        <dbReference type="ChEBI" id="CHEBI:15379"/>
        <dbReference type="ChEBI" id="CHEBI:16526"/>
        <dbReference type="ChEBI" id="CHEBI:16810"/>
        <dbReference type="ChEBI" id="CHEBI:30031"/>
        <dbReference type="ChEBI" id="CHEBI:58627"/>
        <dbReference type="ChEBI" id="CHEBI:73255"/>
    </reaction>
    <physiologicalReaction direction="left-to-right" evidence="8">
        <dbReference type="Rhea" id="RHEA:60773"/>
    </physiologicalReaction>
</comment>
<dbReference type="FunFam" id="2.60.120.330:FF:000003">
    <property type="entry name" value="Gibberellin 20 oxidase 2"/>
    <property type="match status" value="1"/>
</dbReference>
<name>A0A7J0EY33_9ERIC</name>
<dbReference type="AlphaFoldDB" id="A0A7J0EY33"/>
<dbReference type="GO" id="GO:0046872">
    <property type="term" value="F:metal ion binding"/>
    <property type="evidence" value="ECO:0007669"/>
    <property type="project" value="UniProtKB-KW"/>
</dbReference>
<evidence type="ECO:0000256" key="9">
    <source>
        <dbReference type="RuleBase" id="RU003682"/>
    </source>
</evidence>
<comment type="similarity">
    <text evidence="7">Belongs to the iron/ascorbate-dependent oxidoreductase family. GA20OX subfamily.</text>
</comment>
<dbReference type="InterPro" id="IPR026992">
    <property type="entry name" value="DIOX_N"/>
</dbReference>
<keyword evidence="5 9" id="KW-0408">Iron</keyword>
<dbReference type="OrthoDB" id="288590at2759"/>